<dbReference type="AlphaFoldDB" id="A0A1L9BHM8"/>
<sequence>MSHEDERRRHQRYPLRLPITLHRDGEQLAAHVINASEGGCLLLMSIPLEMGDVLEASIPLLGVPRTKLYVLRCQTTPEGEYTVATRFEEDAGVESASLARLSRQ</sequence>
<evidence type="ECO:0000313" key="3">
    <source>
        <dbReference type="Proteomes" id="UP000182229"/>
    </source>
</evidence>
<dbReference type="Gene3D" id="2.40.10.220">
    <property type="entry name" value="predicted glycosyltransferase like domains"/>
    <property type="match status" value="1"/>
</dbReference>
<keyword evidence="3" id="KW-1185">Reference proteome</keyword>
<proteinExistence type="predicted"/>
<evidence type="ECO:0000313" key="2">
    <source>
        <dbReference type="EMBL" id="OJH41773.1"/>
    </source>
</evidence>
<dbReference type="SUPFAM" id="SSF141371">
    <property type="entry name" value="PilZ domain-like"/>
    <property type="match status" value="1"/>
</dbReference>
<dbReference type="Pfam" id="PF07238">
    <property type="entry name" value="PilZ"/>
    <property type="match status" value="1"/>
</dbReference>
<comment type="caution">
    <text evidence="2">The sequence shown here is derived from an EMBL/GenBank/DDBJ whole genome shotgun (WGS) entry which is preliminary data.</text>
</comment>
<accession>A0A1L9BHM8</accession>
<name>A0A1L9BHM8_9BACT</name>
<dbReference type="Proteomes" id="UP000182229">
    <property type="component" value="Unassembled WGS sequence"/>
</dbReference>
<feature type="domain" description="PilZ" evidence="1">
    <location>
        <begin position="6"/>
        <end position="101"/>
    </location>
</feature>
<reference evidence="3" key="1">
    <citation type="submission" date="2016-11" db="EMBL/GenBank/DDBJ databases">
        <authorList>
            <person name="Shukria A."/>
            <person name="Stevens D.C."/>
        </authorList>
    </citation>
    <scope>NUCLEOTIDE SEQUENCE [LARGE SCALE GENOMIC DNA]</scope>
    <source>
        <strain evidence="3">Cbfe23</strain>
    </source>
</reference>
<dbReference type="STRING" id="83449.BON30_00590"/>
<evidence type="ECO:0000259" key="1">
    <source>
        <dbReference type="Pfam" id="PF07238"/>
    </source>
</evidence>
<gene>
    <name evidence="2" type="ORF">BON30_00590</name>
</gene>
<dbReference type="GO" id="GO:0035438">
    <property type="term" value="F:cyclic-di-GMP binding"/>
    <property type="evidence" value="ECO:0007669"/>
    <property type="project" value="InterPro"/>
</dbReference>
<dbReference type="InterPro" id="IPR009875">
    <property type="entry name" value="PilZ_domain"/>
</dbReference>
<dbReference type="RefSeq" id="WP_071895842.1">
    <property type="nucleotide sequence ID" value="NZ_MPIN01000001.1"/>
</dbReference>
<dbReference type="EMBL" id="MPIN01000001">
    <property type="protein sequence ID" value="OJH41773.1"/>
    <property type="molecule type" value="Genomic_DNA"/>
</dbReference>
<dbReference type="OrthoDB" id="5522218at2"/>
<reference evidence="2 3" key="2">
    <citation type="submission" date="2016-12" db="EMBL/GenBank/DDBJ databases">
        <title>Draft Genome Sequence of Cystobacter ferrugineus Strain Cbfe23.</title>
        <authorList>
            <person name="Akbar S."/>
            <person name="Dowd S.E."/>
            <person name="Stevens D.C."/>
        </authorList>
    </citation>
    <scope>NUCLEOTIDE SEQUENCE [LARGE SCALE GENOMIC DNA]</scope>
    <source>
        <strain evidence="2 3">Cbfe23</strain>
    </source>
</reference>
<protein>
    <recommendedName>
        <fullName evidence="1">PilZ domain-containing protein</fullName>
    </recommendedName>
</protein>
<organism evidence="2 3">
    <name type="scientific">Cystobacter ferrugineus</name>
    <dbReference type="NCBI Taxonomy" id="83449"/>
    <lineage>
        <taxon>Bacteria</taxon>
        <taxon>Pseudomonadati</taxon>
        <taxon>Myxococcota</taxon>
        <taxon>Myxococcia</taxon>
        <taxon>Myxococcales</taxon>
        <taxon>Cystobacterineae</taxon>
        <taxon>Archangiaceae</taxon>
        <taxon>Cystobacter</taxon>
    </lineage>
</organism>